<dbReference type="EMBL" id="GG662738">
    <property type="protein sequence ID" value="EAR93096.2"/>
    <property type="molecule type" value="Genomic_DNA"/>
</dbReference>
<dbReference type="SUPFAM" id="SSF48371">
    <property type="entry name" value="ARM repeat"/>
    <property type="match status" value="1"/>
</dbReference>
<dbReference type="HOGENOM" id="CLU_766160_0_0_1"/>
<dbReference type="PANTHER" id="PTHR10182">
    <property type="entry name" value="CALCIUM-BINDING PROTEIN 39-RELATED"/>
    <property type="match status" value="1"/>
</dbReference>
<organism evidence="2 3">
    <name type="scientific">Tetrahymena thermophila (strain SB210)</name>
    <dbReference type="NCBI Taxonomy" id="312017"/>
    <lineage>
        <taxon>Eukaryota</taxon>
        <taxon>Sar</taxon>
        <taxon>Alveolata</taxon>
        <taxon>Ciliophora</taxon>
        <taxon>Intramacronucleata</taxon>
        <taxon>Oligohymenophorea</taxon>
        <taxon>Hymenostomatida</taxon>
        <taxon>Tetrahymenina</taxon>
        <taxon>Tetrahymenidae</taxon>
        <taxon>Tetrahymena</taxon>
    </lineage>
</organism>
<protein>
    <submittedName>
        <fullName evidence="2">Calcium-binding-like protein</fullName>
    </submittedName>
</protein>
<dbReference type="GeneID" id="7845819"/>
<dbReference type="GO" id="GO:0035556">
    <property type="term" value="P:intracellular signal transduction"/>
    <property type="evidence" value="ECO:0007669"/>
    <property type="project" value="TreeGrafter"/>
</dbReference>
<reference evidence="3" key="1">
    <citation type="journal article" date="2006" name="PLoS Biol.">
        <title>Macronuclear genome sequence of the ciliate Tetrahymena thermophila, a model eukaryote.</title>
        <authorList>
            <person name="Eisen J.A."/>
            <person name="Coyne R.S."/>
            <person name="Wu M."/>
            <person name="Wu D."/>
            <person name="Thiagarajan M."/>
            <person name="Wortman J.R."/>
            <person name="Badger J.H."/>
            <person name="Ren Q."/>
            <person name="Amedeo P."/>
            <person name="Jones K.M."/>
            <person name="Tallon L.J."/>
            <person name="Delcher A.L."/>
            <person name="Salzberg S.L."/>
            <person name="Silva J.C."/>
            <person name="Haas B.J."/>
            <person name="Majoros W.H."/>
            <person name="Farzad M."/>
            <person name="Carlton J.M."/>
            <person name="Smith R.K. Jr."/>
            <person name="Garg J."/>
            <person name="Pearlman R.E."/>
            <person name="Karrer K.M."/>
            <person name="Sun L."/>
            <person name="Manning G."/>
            <person name="Elde N.C."/>
            <person name="Turkewitz A.P."/>
            <person name="Asai D.J."/>
            <person name="Wilkes D.E."/>
            <person name="Wang Y."/>
            <person name="Cai H."/>
            <person name="Collins K."/>
            <person name="Stewart B.A."/>
            <person name="Lee S.R."/>
            <person name="Wilamowska K."/>
            <person name="Weinberg Z."/>
            <person name="Ruzzo W.L."/>
            <person name="Wloga D."/>
            <person name="Gaertig J."/>
            <person name="Frankel J."/>
            <person name="Tsao C.-C."/>
            <person name="Gorovsky M.A."/>
            <person name="Keeling P.J."/>
            <person name="Waller R.F."/>
            <person name="Patron N.J."/>
            <person name="Cherry J.M."/>
            <person name="Stover N.A."/>
            <person name="Krieger C.J."/>
            <person name="del Toro C."/>
            <person name="Ryder H.F."/>
            <person name="Williamson S.C."/>
            <person name="Barbeau R.A."/>
            <person name="Hamilton E.P."/>
            <person name="Orias E."/>
        </authorList>
    </citation>
    <scope>NUCLEOTIDE SEQUENCE [LARGE SCALE GENOMIC DNA]</scope>
    <source>
        <strain evidence="3">SB210</strain>
    </source>
</reference>
<dbReference type="InterPro" id="IPR011989">
    <property type="entry name" value="ARM-like"/>
</dbReference>
<dbReference type="InterPro" id="IPR016024">
    <property type="entry name" value="ARM-type_fold"/>
</dbReference>
<gene>
    <name evidence="2" type="ORF">TTHERM_00449460</name>
</gene>
<evidence type="ECO:0000313" key="2">
    <source>
        <dbReference type="EMBL" id="EAR93096.2"/>
    </source>
</evidence>
<dbReference type="STRING" id="312017.Q238X4"/>
<dbReference type="GO" id="GO:0043539">
    <property type="term" value="F:protein serine/threonine kinase activator activity"/>
    <property type="evidence" value="ECO:0007669"/>
    <property type="project" value="TreeGrafter"/>
</dbReference>
<dbReference type="eggNOG" id="KOG1566">
    <property type="taxonomic scope" value="Eukaryota"/>
</dbReference>
<dbReference type="KEGG" id="tet:TTHERM_00449460"/>
<proteinExistence type="inferred from homology"/>
<dbReference type="RefSeq" id="XP_001013341.2">
    <property type="nucleotide sequence ID" value="XM_001013341.3"/>
</dbReference>
<dbReference type="InParanoid" id="Q238X4"/>
<comment type="similarity">
    <text evidence="1">Belongs to the Mo25 family.</text>
</comment>
<dbReference type="Pfam" id="PF08569">
    <property type="entry name" value="Mo25"/>
    <property type="match status" value="1"/>
</dbReference>
<dbReference type="Gene3D" id="1.25.10.10">
    <property type="entry name" value="Leucine-rich Repeat Variant"/>
    <property type="match status" value="1"/>
</dbReference>
<keyword evidence="3" id="KW-1185">Reference proteome</keyword>
<evidence type="ECO:0000313" key="3">
    <source>
        <dbReference type="Proteomes" id="UP000009168"/>
    </source>
</evidence>
<dbReference type="OrthoDB" id="609103at2759"/>
<dbReference type="Proteomes" id="UP000009168">
    <property type="component" value="Unassembled WGS sequence"/>
</dbReference>
<dbReference type="PANTHER" id="PTHR10182:SF3">
    <property type="entry name" value="PROTEIN MO25"/>
    <property type="match status" value="1"/>
</dbReference>
<dbReference type="OMA" id="YDWFFPE"/>
<accession>Q238X4</accession>
<dbReference type="InterPro" id="IPR013878">
    <property type="entry name" value="Mo25"/>
</dbReference>
<sequence>MNGSQLNATNSFKMSSNSLGASFIQSNPSDSKRLTNFFGRKNKNPVENSACLLACTINFLKTPDSKNTIQKLDKYMQRCKQIVTQENDKSSVQIADCQYLQIALHNLLLHAHLLPFEMKKSVYAILTSSLKISQSCCQYFATYAKSITFYLFQYFEKNEMYFFTGNVLRILLKQEFLDQMLDLQLLDSIIKVSKNAVFEIASEALETFHVIFKQKKPKQKEILSKFLLDNHSEVFKLFVELAETENYLAKRDILLTLNQILSDPVNKQFNLKFINDKENLKRVMTILSSEEQGGFKEVALILFDHFLQGFSTIENEKVKHIIERNKMLLIQCIKQCVNEANQESQGEQEDRKDYMIHILEEI</sequence>
<evidence type="ECO:0000256" key="1">
    <source>
        <dbReference type="ARBA" id="ARBA00011012"/>
    </source>
</evidence>
<dbReference type="AlphaFoldDB" id="Q238X4"/>
<name>Q238X4_TETTS</name>